<proteinExistence type="predicted"/>
<feature type="transmembrane region" description="Helical" evidence="6">
    <location>
        <begin position="757"/>
        <end position="780"/>
    </location>
</feature>
<sequence>MTENKPTKHSHITDTLSGKVLQHHKPFAWGWLVIMLALCCVLGYQLLARSMPIETNIMALLPKNQQDPRAQVAFDRVSSSISDKVIFLIGSPDKSTAIHAAQNFEHDLAQLDLFKQIDGKMDQSAQQAWGSFFYPYRFQLLTTQQQQRLQTTPETQTQFAVQSIYNPFSGVTGEELKNDPFLLFRDYLNQLTSSAGKFSLSDGYLTTEHQGEHYVLITADLNDSAYSLSLQNRLPQLDLLKKTTQTRYAKQDLKILNTGVIFYAAYGTQSAKNEISTIGVGSLIGIIILILLVYRSMMPLTLALLSISCGLIAAFVATVAIFGKVHLFSLVFGASLIGVSIDYAFHYLTDRLAAAHQWDAKLGLKHIFIAITLGLITSLIGYLGMLVAPFPGLQQLALFSSIGLFAAYASVVCWYPILAAKPSATIGNSKPLPYSPLITKWLALWQSRKVRFGVPVILVIAVALGLYHAQYNDDVRQLQAMPQQLKHQEQRIKTISDIQNDQQMLLVSANNESSLLEQLQQVDTLLDSAINDSVLSGYQSLSQYIPSRKQQEHNFQLSQSLYQSQGQALQQALQLKQRPAFSANFTPITIDDFLASPISKPVRFMWLGKIEGQPSAIITLNGVKDSQAIKQLVADYLPTDGTQISYLNKTEEISDLFGLYRQHVTWLLALATLLIYVVVAFRYGIKRGLLIVLPPIIAGGVGIAITALTGSPLNLFNLLALILVLGIGIDYTLFFAEQSFVSKSSLSIKPTENAQALHATLLAISLSALTTILSFGLLALSHTQAIHSFGLTVLFGIMVSWLLAPLAMLPSSSTKQVK</sequence>
<dbReference type="SUPFAM" id="SSF82866">
    <property type="entry name" value="Multidrug efflux transporter AcrB transmembrane domain"/>
    <property type="match status" value="2"/>
</dbReference>
<dbReference type="STRING" id="1188252.A1QC_08715"/>
<comment type="subcellular location">
    <subcellularLocation>
        <location evidence="1">Cell membrane</location>
        <topology evidence="1">Multi-pass membrane protein</topology>
    </subcellularLocation>
</comment>
<keyword evidence="9" id="KW-1185">Reference proteome</keyword>
<dbReference type="RefSeq" id="WP_017024898.1">
    <property type="nucleotide sequence ID" value="NZ_AJYK02000062.1"/>
</dbReference>
<evidence type="ECO:0000256" key="3">
    <source>
        <dbReference type="ARBA" id="ARBA00022692"/>
    </source>
</evidence>
<dbReference type="eggNOG" id="COG4258">
    <property type="taxonomic scope" value="Bacteria"/>
</dbReference>
<evidence type="ECO:0000256" key="4">
    <source>
        <dbReference type="ARBA" id="ARBA00022989"/>
    </source>
</evidence>
<evidence type="ECO:0000313" key="9">
    <source>
        <dbReference type="Proteomes" id="UP000094070"/>
    </source>
</evidence>
<keyword evidence="2" id="KW-1003">Cell membrane</keyword>
<dbReference type="PROSITE" id="PS50156">
    <property type="entry name" value="SSD"/>
    <property type="match status" value="1"/>
</dbReference>
<accession>A0A1E5E205</accession>
<evidence type="ECO:0000259" key="7">
    <source>
        <dbReference type="PROSITE" id="PS50156"/>
    </source>
</evidence>
<feature type="transmembrane region" description="Helical" evidence="6">
    <location>
        <begin position="663"/>
        <end position="681"/>
    </location>
</feature>
<dbReference type="PANTHER" id="PTHR33406:SF13">
    <property type="entry name" value="MEMBRANE PROTEIN YDFJ"/>
    <property type="match status" value="1"/>
</dbReference>
<dbReference type="InterPro" id="IPR004869">
    <property type="entry name" value="MMPL_dom"/>
</dbReference>
<keyword evidence="4 6" id="KW-1133">Transmembrane helix</keyword>
<gene>
    <name evidence="8" type="ORF">A1QC_08715</name>
</gene>
<evidence type="ECO:0000313" key="8">
    <source>
        <dbReference type="EMBL" id="OEF25445.1"/>
    </source>
</evidence>
<dbReference type="InterPro" id="IPR000731">
    <property type="entry name" value="SSD"/>
</dbReference>
<dbReference type="Pfam" id="PF03176">
    <property type="entry name" value="MMPL"/>
    <property type="match status" value="2"/>
</dbReference>
<keyword evidence="5 6" id="KW-0472">Membrane</keyword>
<dbReference type="GO" id="GO:0005886">
    <property type="term" value="C:plasma membrane"/>
    <property type="evidence" value="ECO:0007669"/>
    <property type="project" value="UniProtKB-SubCell"/>
</dbReference>
<feature type="transmembrane region" description="Helical" evidence="6">
    <location>
        <begin position="327"/>
        <end position="345"/>
    </location>
</feature>
<feature type="transmembrane region" description="Helical" evidence="6">
    <location>
        <begin position="688"/>
        <end position="709"/>
    </location>
</feature>
<reference evidence="8 9" key="1">
    <citation type="journal article" date="2012" name="Science">
        <title>Ecological populations of bacteria act as socially cohesive units of antibiotic production and resistance.</title>
        <authorList>
            <person name="Cordero O.X."/>
            <person name="Wildschutte H."/>
            <person name="Kirkup B."/>
            <person name="Proehl S."/>
            <person name="Ngo L."/>
            <person name="Hussain F."/>
            <person name="Le Roux F."/>
            <person name="Mincer T."/>
            <person name="Polz M.F."/>
        </authorList>
    </citation>
    <scope>NUCLEOTIDE SEQUENCE [LARGE SCALE GENOMIC DNA]</scope>
    <source>
        <strain evidence="8 9">1S-45</strain>
    </source>
</reference>
<feature type="transmembrane region" description="Helical" evidence="6">
    <location>
        <begin position="715"/>
        <end position="736"/>
    </location>
</feature>
<name>A0A1E5E205_9VIBR</name>
<dbReference type="InterPro" id="IPR050545">
    <property type="entry name" value="Mycobact_MmpL"/>
</dbReference>
<feature type="transmembrane region" description="Helical" evidence="6">
    <location>
        <begin position="28"/>
        <end position="48"/>
    </location>
</feature>
<dbReference type="EMBL" id="AJYK02000062">
    <property type="protein sequence ID" value="OEF25445.1"/>
    <property type="molecule type" value="Genomic_DNA"/>
</dbReference>
<evidence type="ECO:0000256" key="5">
    <source>
        <dbReference type="ARBA" id="ARBA00023136"/>
    </source>
</evidence>
<dbReference type="AlphaFoldDB" id="A0A1E5E205"/>
<organism evidence="8 9">
    <name type="scientific">Vibrio rumoiensis 1S-45</name>
    <dbReference type="NCBI Taxonomy" id="1188252"/>
    <lineage>
        <taxon>Bacteria</taxon>
        <taxon>Pseudomonadati</taxon>
        <taxon>Pseudomonadota</taxon>
        <taxon>Gammaproteobacteria</taxon>
        <taxon>Vibrionales</taxon>
        <taxon>Vibrionaceae</taxon>
        <taxon>Vibrio</taxon>
    </lineage>
</organism>
<keyword evidence="3 6" id="KW-0812">Transmembrane</keyword>
<feature type="transmembrane region" description="Helical" evidence="6">
    <location>
        <begin position="396"/>
        <end position="418"/>
    </location>
</feature>
<dbReference type="Proteomes" id="UP000094070">
    <property type="component" value="Unassembled WGS sequence"/>
</dbReference>
<feature type="transmembrane region" description="Helical" evidence="6">
    <location>
        <begin position="366"/>
        <end position="390"/>
    </location>
</feature>
<feature type="transmembrane region" description="Helical" evidence="6">
    <location>
        <begin position="450"/>
        <end position="469"/>
    </location>
</feature>
<evidence type="ECO:0000256" key="1">
    <source>
        <dbReference type="ARBA" id="ARBA00004651"/>
    </source>
</evidence>
<protein>
    <recommendedName>
        <fullName evidence="7">SSD domain-containing protein</fullName>
    </recommendedName>
</protein>
<dbReference type="Gene3D" id="1.20.1640.10">
    <property type="entry name" value="Multidrug efflux transporter AcrB transmembrane domain"/>
    <property type="match status" value="2"/>
</dbReference>
<evidence type="ECO:0000256" key="6">
    <source>
        <dbReference type="SAM" id="Phobius"/>
    </source>
</evidence>
<comment type="caution">
    <text evidence="8">The sequence shown here is derived from an EMBL/GenBank/DDBJ whole genome shotgun (WGS) entry which is preliminary data.</text>
</comment>
<feature type="domain" description="SSD" evidence="7">
    <location>
        <begin position="701"/>
        <end position="814"/>
    </location>
</feature>
<evidence type="ECO:0000256" key="2">
    <source>
        <dbReference type="ARBA" id="ARBA00022475"/>
    </source>
</evidence>
<feature type="transmembrane region" description="Helical" evidence="6">
    <location>
        <begin position="786"/>
        <end position="809"/>
    </location>
</feature>
<feature type="transmembrane region" description="Helical" evidence="6">
    <location>
        <begin position="275"/>
        <end position="294"/>
    </location>
</feature>
<dbReference type="PANTHER" id="PTHR33406">
    <property type="entry name" value="MEMBRANE PROTEIN MJ1562-RELATED"/>
    <property type="match status" value="1"/>
</dbReference>
<feature type="transmembrane region" description="Helical" evidence="6">
    <location>
        <begin position="301"/>
        <end position="321"/>
    </location>
</feature>